<accession>A0AAD5U822</accession>
<dbReference type="SUPFAM" id="SSF51430">
    <property type="entry name" value="NAD(P)-linked oxidoreductase"/>
    <property type="match status" value="1"/>
</dbReference>
<proteinExistence type="predicted"/>
<keyword evidence="3" id="KW-1185">Reference proteome</keyword>
<sequence>MQKIEVPLRTLNDGNKIPVHFNLQYSYIVLTFGAGTRWKTEGNCNFVQEGVIQAVQLGFTSIDNAEIYNTEKEVGHALNSLSPLDRNRLFISSKVLKNLDNIEQACRESLRNLNLDYLDLYLIHSPFFKNFCSTVSLEEAWLKMELLVEKGLVKSIGVSNFR</sequence>
<dbReference type="InterPro" id="IPR036812">
    <property type="entry name" value="NAD(P)_OxRdtase_dom_sf"/>
</dbReference>
<dbReference type="EMBL" id="JADGJW010000009">
    <property type="protein sequence ID" value="KAJ3227880.1"/>
    <property type="molecule type" value="Genomic_DNA"/>
</dbReference>
<comment type="caution">
    <text evidence="2">The sequence shown here is derived from an EMBL/GenBank/DDBJ whole genome shotgun (WGS) entry which is preliminary data.</text>
</comment>
<dbReference type="InterPro" id="IPR020471">
    <property type="entry name" value="AKR"/>
</dbReference>
<dbReference type="PRINTS" id="PR00069">
    <property type="entry name" value="ALDKETRDTASE"/>
</dbReference>
<dbReference type="AlphaFoldDB" id="A0AAD5U822"/>
<dbReference type="PANTHER" id="PTHR11732">
    <property type="entry name" value="ALDO/KETO REDUCTASE"/>
    <property type="match status" value="1"/>
</dbReference>
<organism evidence="2 3">
    <name type="scientific">Clydaea vesicula</name>
    <dbReference type="NCBI Taxonomy" id="447962"/>
    <lineage>
        <taxon>Eukaryota</taxon>
        <taxon>Fungi</taxon>
        <taxon>Fungi incertae sedis</taxon>
        <taxon>Chytridiomycota</taxon>
        <taxon>Chytridiomycota incertae sedis</taxon>
        <taxon>Chytridiomycetes</taxon>
        <taxon>Lobulomycetales</taxon>
        <taxon>Lobulomycetaceae</taxon>
        <taxon>Clydaea</taxon>
    </lineage>
</organism>
<evidence type="ECO:0000259" key="1">
    <source>
        <dbReference type="Pfam" id="PF00248"/>
    </source>
</evidence>
<dbReference type="GO" id="GO:0016491">
    <property type="term" value="F:oxidoreductase activity"/>
    <property type="evidence" value="ECO:0007669"/>
    <property type="project" value="InterPro"/>
</dbReference>
<evidence type="ECO:0000313" key="3">
    <source>
        <dbReference type="Proteomes" id="UP001211065"/>
    </source>
</evidence>
<dbReference type="InterPro" id="IPR018170">
    <property type="entry name" value="Aldo/ket_reductase_CS"/>
</dbReference>
<dbReference type="Pfam" id="PF00248">
    <property type="entry name" value="Aldo_ket_red"/>
    <property type="match status" value="1"/>
</dbReference>
<dbReference type="InterPro" id="IPR023210">
    <property type="entry name" value="NADP_OxRdtase_dom"/>
</dbReference>
<evidence type="ECO:0000313" key="2">
    <source>
        <dbReference type="EMBL" id="KAJ3227880.1"/>
    </source>
</evidence>
<dbReference type="Gene3D" id="3.20.20.100">
    <property type="entry name" value="NADP-dependent oxidoreductase domain"/>
    <property type="match status" value="1"/>
</dbReference>
<feature type="domain" description="NADP-dependent oxidoreductase" evidence="1">
    <location>
        <begin position="38"/>
        <end position="161"/>
    </location>
</feature>
<protein>
    <recommendedName>
        <fullName evidence="1">NADP-dependent oxidoreductase domain-containing protein</fullName>
    </recommendedName>
</protein>
<dbReference type="PROSITE" id="PS00062">
    <property type="entry name" value="ALDOKETO_REDUCTASE_2"/>
    <property type="match status" value="1"/>
</dbReference>
<name>A0AAD5U822_9FUNG</name>
<dbReference type="Proteomes" id="UP001211065">
    <property type="component" value="Unassembled WGS sequence"/>
</dbReference>
<gene>
    <name evidence="2" type="ORF">HK099_008290</name>
</gene>
<reference evidence="2" key="1">
    <citation type="submission" date="2020-05" db="EMBL/GenBank/DDBJ databases">
        <title>Phylogenomic resolution of chytrid fungi.</title>
        <authorList>
            <person name="Stajich J.E."/>
            <person name="Amses K."/>
            <person name="Simmons R."/>
            <person name="Seto K."/>
            <person name="Myers J."/>
            <person name="Bonds A."/>
            <person name="Quandt C.A."/>
            <person name="Barry K."/>
            <person name="Liu P."/>
            <person name="Grigoriev I."/>
            <person name="Longcore J.E."/>
            <person name="James T.Y."/>
        </authorList>
    </citation>
    <scope>NUCLEOTIDE SEQUENCE</scope>
    <source>
        <strain evidence="2">JEL0476</strain>
    </source>
</reference>